<dbReference type="EMBL" id="CAJVPT010062594">
    <property type="protein sequence ID" value="CAG8767204.1"/>
    <property type="molecule type" value="Genomic_DNA"/>
</dbReference>
<gene>
    <name evidence="1" type="ORF">ACOLOM_LOCUS13523</name>
</gene>
<keyword evidence="2" id="KW-1185">Reference proteome</keyword>
<proteinExistence type="predicted"/>
<feature type="non-terminal residue" evidence="1">
    <location>
        <position position="1"/>
    </location>
</feature>
<evidence type="ECO:0000313" key="1">
    <source>
        <dbReference type="EMBL" id="CAG8767204.1"/>
    </source>
</evidence>
<comment type="caution">
    <text evidence="1">The sequence shown here is derived from an EMBL/GenBank/DDBJ whole genome shotgun (WGS) entry which is preliminary data.</text>
</comment>
<sequence length="94" mass="10230">VTGATEWNLDKKEDVWSEAQEEKGGATGATASVPNCTSTRTPARTSSLMSDLLANYPLGACLQISSRYFGPQIKSEREAYSRFGCMTGHKLVRL</sequence>
<protein>
    <submittedName>
        <fullName evidence="1">11624_t:CDS:1</fullName>
    </submittedName>
</protein>
<dbReference type="Proteomes" id="UP000789525">
    <property type="component" value="Unassembled WGS sequence"/>
</dbReference>
<evidence type="ECO:0000313" key="2">
    <source>
        <dbReference type="Proteomes" id="UP000789525"/>
    </source>
</evidence>
<reference evidence="1" key="1">
    <citation type="submission" date="2021-06" db="EMBL/GenBank/DDBJ databases">
        <authorList>
            <person name="Kallberg Y."/>
            <person name="Tangrot J."/>
            <person name="Rosling A."/>
        </authorList>
    </citation>
    <scope>NUCLEOTIDE SEQUENCE</scope>
    <source>
        <strain evidence="1">CL356</strain>
    </source>
</reference>
<organism evidence="1 2">
    <name type="scientific">Acaulospora colombiana</name>
    <dbReference type="NCBI Taxonomy" id="27376"/>
    <lineage>
        <taxon>Eukaryota</taxon>
        <taxon>Fungi</taxon>
        <taxon>Fungi incertae sedis</taxon>
        <taxon>Mucoromycota</taxon>
        <taxon>Glomeromycotina</taxon>
        <taxon>Glomeromycetes</taxon>
        <taxon>Diversisporales</taxon>
        <taxon>Acaulosporaceae</taxon>
        <taxon>Acaulospora</taxon>
    </lineage>
</organism>
<name>A0ACA9QWP2_9GLOM</name>
<accession>A0ACA9QWP2</accession>